<keyword evidence="1" id="KW-0560">Oxidoreductase</keyword>
<dbReference type="Proteomes" id="UP000321548">
    <property type="component" value="Unassembled WGS sequence"/>
</dbReference>
<dbReference type="PROSITE" id="PS00671">
    <property type="entry name" value="D_2_HYDROXYACID_DH_3"/>
    <property type="match status" value="1"/>
</dbReference>
<keyword evidence="2" id="KW-0520">NAD</keyword>
<evidence type="ECO:0000313" key="5">
    <source>
        <dbReference type="Proteomes" id="UP000321548"/>
    </source>
</evidence>
<dbReference type="RefSeq" id="WP_147704775.1">
    <property type="nucleotide sequence ID" value="NZ_VDUY01000004.1"/>
</dbReference>
<dbReference type="InterPro" id="IPR029753">
    <property type="entry name" value="D-isomer_DH_CS"/>
</dbReference>
<dbReference type="InterPro" id="IPR036291">
    <property type="entry name" value="NAD(P)-bd_dom_sf"/>
</dbReference>
<dbReference type="PANTHER" id="PTHR43333">
    <property type="entry name" value="2-HACID_DH_C DOMAIN-CONTAINING PROTEIN"/>
    <property type="match status" value="1"/>
</dbReference>
<organism evidence="4 5">
    <name type="scientific">Zeimonas arvi</name>
    <dbReference type="NCBI Taxonomy" id="2498847"/>
    <lineage>
        <taxon>Bacteria</taxon>
        <taxon>Pseudomonadati</taxon>
        <taxon>Pseudomonadota</taxon>
        <taxon>Betaproteobacteria</taxon>
        <taxon>Burkholderiales</taxon>
        <taxon>Burkholderiaceae</taxon>
        <taxon>Zeimonas</taxon>
    </lineage>
</organism>
<dbReference type="GO" id="GO:0051287">
    <property type="term" value="F:NAD binding"/>
    <property type="evidence" value="ECO:0007669"/>
    <property type="project" value="InterPro"/>
</dbReference>
<keyword evidence="5" id="KW-1185">Reference proteome</keyword>
<protein>
    <submittedName>
        <fullName evidence="4">Glyoxylate/hydroxypyruvate reductase A</fullName>
    </submittedName>
</protein>
<dbReference type="OrthoDB" id="9787219at2"/>
<sequence>MLRIAITHPEAEARERWCAALSALLPQARVEGWRPGAEPADYAVGWYPESGFFAGQPRLRALFSAGAGVDHLLRHPDLPAALPVVRLEDAGMAEQMVEYCLHEVLRLQRRAPDYERLQREGRWQELRSLRRDELEVGVFGLGVLGAQVARAFAALGYRVRGYSRSPKAVEGVNCFDEGRGLQAFLEGCRVLVLLAPLTPGTRDLFDARRLAWLPEGAWLVNVARGALVVDEALLAALDSGRLAGATLDVFREEPLPASHRFWTHPGVRITPHVSAVTLPEISARQVASKITALERGEPVSGLVLRERGY</sequence>
<reference evidence="4 5" key="1">
    <citation type="submission" date="2019-06" db="EMBL/GenBank/DDBJ databases">
        <title>Quisquiliibacterium sp. nov., isolated from a maize field.</title>
        <authorList>
            <person name="Lin S.-Y."/>
            <person name="Tsai C.-F."/>
            <person name="Young C.-C."/>
        </authorList>
    </citation>
    <scope>NUCLEOTIDE SEQUENCE [LARGE SCALE GENOMIC DNA]</scope>
    <source>
        <strain evidence="4 5">CC-CFT501</strain>
    </source>
</reference>
<evidence type="ECO:0000313" key="4">
    <source>
        <dbReference type="EMBL" id="TXL65579.1"/>
    </source>
</evidence>
<evidence type="ECO:0000256" key="1">
    <source>
        <dbReference type="ARBA" id="ARBA00023002"/>
    </source>
</evidence>
<dbReference type="PANTHER" id="PTHR43333:SF1">
    <property type="entry name" value="D-ISOMER SPECIFIC 2-HYDROXYACID DEHYDROGENASE NAD-BINDING DOMAIN-CONTAINING PROTEIN"/>
    <property type="match status" value="1"/>
</dbReference>
<dbReference type="InterPro" id="IPR006140">
    <property type="entry name" value="D-isomer_DH_NAD-bd"/>
</dbReference>
<dbReference type="AlphaFoldDB" id="A0A5C8NWV7"/>
<evidence type="ECO:0000259" key="3">
    <source>
        <dbReference type="Pfam" id="PF02826"/>
    </source>
</evidence>
<dbReference type="CDD" id="cd12164">
    <property type="entry name" value="GDH_like_2"/>
    <property type="match status" value="1"/>
</dbReference>
<proteinExistence type="predicted"/>
<gene>
    <name evidence="4" type="ORF">FHP08_10370</name>
</gene>
<accession>A0A5C8NWV7</accession>
<dbReference type="EMBL" id="VDUY01000004">
    <property type="protein sequence ID" value="TXL65579.1"/>
    <property type="molecule type" value="Genomic_DNA"/>
</dbReference>
<comment type="caution">
    <text evidence="4">The sequence shown here is derived from an EMBL/GenBank/DDBJ whole genome shotgun (WGS) entry which is preliminary data.</text>
</comment>
<dbReference type="Gene3D" id="3.40.50.720">
    <property type="entry name" value="NAD(P)-binding Rossmann-like Domain"/>
    <property type="match status" value="2"/>
</dbReference>
<feature type="domain" description="D-isomer specific 2-hydroxyacid dehydrogenase NAD-binding" evidence="3">
    <location>
        <begin position="104"/>
        <end position="274"/>
    </location>
</feature>
<dbReference type="Pfam" id="PF02826">
    <property type="entry name" value="2-Hacid_dh_C"/>
    <property type="match status" value="1"/>
</dbReference>
<dbReference type="SUPFAM" id="SSF51735">
    <property type="entry name" value="NAD(P)-binding Rossmann-fold domains"/>
    <property type="match status" value="1"/>
</dbReference>
<dbReference type="GO" id="GO:0016616">
    <property type="term" value="F:oxidoreductase activity, acting on the CH-OH group of donors, NAD or NADP as acceptor"/>
    <property type="evidence" value="ECO:0007669"/>
    <property type="project" value="UniProtKB-ARBA"/>
</dbReference>
<keyword evidence="4" id="KW-0670">Pyruvate</keyword>
<evidence type="ECO:0000256" key="2">
    <source>
        <dbReference type="ARBA" id="ARBA00023027"/>
    </source>
</evidence>
<name>A0A5C8NWV7_9BURK</name>